<proteinExistence type="predicted"/>
<evidence type="ECO:0000256" key="1">
    <source>
        <dbReference type="SAM" id="MobiDB-lite"/>
    </source>
</evidence>
<accession>A0A0T9L3G8</accession>
<sequence length="102" mass="11783">MLTNRLLGFQKTAHELRSTSYNPPSSKRRDIDRLITEATRLFELLQAKEVDVVTSESHSDNSAMLKYEINLPKQDIRIRTSHPGNCFNVGQENKLVKLDRRT</sequence>
<dbReference type="EMBL" id="CPYI01000005">
    <property type="protein sequence ID" value="CNE55083.1"/>
    <property type="molecule type" value="Genomic_DNA"/>
</dbReference>
<evidence type="ECO:0000313" key="3">
    <source>
        <dbReference type="Proteomes" id="UP000045824"/>
    </source>
</evidence>
<reference evidence="2 3" key="1">
    <citation type="submission" date="2015-03" db="EMBL/GenBank/DDBJ databases">
        <authorList>
            <person name="Murphy D."/>
        </authorList>
    </citation>
    <scope>NUCLEOTIDE SEQUENCE [LARGE SCALE GENOMIC DNA]</scope>
    <source>
        <strain evidence="2 3">FCF326</strain>
    </source>
</reference>
<dbReference type="AlphaFoldDB" id="A0A0T9L3G8"/>
<protein>
    <submittedName>
        <fullName evidence="2">Uncharacterized protein</fullName>
    </submittedName>
</protein>
<organism evidence="2 3">
    <name type="scientific">Yersinia kristensenii</name>
    <dbReference type="NCBI Taxonomy" id="28152"/>
    <lineage>
        <taxon>Bacteria</taxon>
        <taxon>Pseudomonadati</taxon>
        <taxon>Pseudomonadota</taxon>
        <taxon>Gammaproteobacteria</taxon>
        <taxon>Enterobacterales</taxon>
        <taxon>Yersiniaceae</taxon>
        <taxon>Yersinia</taxon>
    </lineage>
</organism>
<dbReference type="Proteomes" id="UP000045824">
    <property type="component" value="Unassembled WGS sequence"/>
</dbReference>
<evidence type="ECO:0000313" key="2">
    <source>
        <dbReference type="EMBL" id="CNE55083.1"/>
    </source>
</evidence>
<name>A0A0T9L3G8_YERKR</name>
<feature type="region of interest" description="Disordered" evidence="1">
    <location>
        <begin position="1"/>
        <end position="30"/>
    </location>
</feature>
<gene>
    <name evidence="2" type="ORF">ERS008491_01570</name>
</gene>